<name>A0A9Q3BLS4_9BASI</name>
<dbReference type="AlphaFoldDB" id="A0A9Q3BLS4"/>
<evidence type="ECO:0000313" key="3">
    <source>
        <dbReference type="Proteomes" id="UP000765509"/>
    </source>
</evidence>
<evidence type="ECO:0000256" key="1">
    <source>
        <dbReference type="SAM" id="MobiDB-lite"/>
    </source>
</evidence>
<protein>
    <submittedName>
        <fullName evidence="2">Uncharacterized protein</fullName>
    </submittedName>
</protein>
<keyword evidence="3" id="KW-1185">Reference proteome</keyword>
<dbReference type="Proteomes" id="UP000765509">
    <property type="component" value="Unassembled WGS sequence"/>
</dbReference>
<proteinExistence type="predicted"/>
<sequence length="131" mass="14396">MPHEQTLRQPTPEPSQHDEPPIPGPSQASGPHEDPLTCEPEPEVAPTQSTEEPFACPATPASIIIIDNMPLRSLLPRFLPLPPRTQPPPPLDPTMILCRNFRTCKGPSCFLEQSSMIQSTKSCWSICAFST</sequence>
<dbReference type="EMBL" id="AVOT02001804">
    <property type="protein sequence ID" value="MBW0468241.1"/>
    <property type="molecule type" value="Genomic_DNA"/>
</dbReference>
<feature type="region of interest" description="Disordered" evidence="1">
    <location>
        <begin position="1"/>
        <end position="54"/>
    </location>
</feature>
<accession>A0A9Q3BLS4</accession>
<gene>
    <name evidence="2" type="ORF">O181_007956</name>
</gene>
<organism evidence="2 3">
    <name type="scientific">Austropuccinia psidii MF-1</name>
    <dbReference type="NCBI Taxonomy" id="1389203"/>
    <lineage>
        <taxon>Eukaryota</taxon>
        <taxon>Fungi</taxon>
        <taxon>Dikarya</taxon>
        <taxon>Basidiomycota</taxon>
        <taxon>Pucciniomycotina</taxon>
        <taxon>Pucciniomycetes</taxon>
        <taxon>Pucciniales</taxon>
        <taxon>Sphaerophragmiaceae</taxon>
        <taxon>Austropuccinia</taxon>
    </lineage>
</organism>
<comment type="caution">
    <text evidence="2">The sequence shown here is derived from an EMBL/GenBank/DDBJ whole genome shotgun (WGS) entry which is preliminary data.</text>
</comment>
<evidence type="ECO:0000313" key="2">
    <source>
        <dbReference type="EMBL" id="MBW0468241.1"/>
    </source>
</evidence>
<reference evidence="2" key="1">
    <citation type="submission" date="2021-03" db="EMBL/GenBank/DDBJ databases">
        <title>Draft genome sequence of rust myrtle Austropuccinia psidii MF-1, a brazilian biotype.</title>
        <authorList>
            <person name="Quecine M.C."/>
            <person name="Pachon D.M.R."/>
            <person name="Bonatelli M.L."/>
            <person name="Correr F.H."/>
            <person name="Franceschini L.M."/>
            <person name="Leite T.F."/>
            <person name="Margarido G.R.A."/>
            <person name="Almeida C.A."/>
            <person name="Ferrarezi J.A."/>
            <person name="Labate C.A."/>
        </authorList>
    </citation>
    <scope>NUCLEOTIDE SEQUENCE</scope>
    <source>
        <strain evidence="2">MF-1</strain>
    </source>
</reference>